<keyword evidence="3" id="KW-1185">Reference proteome</keyword>
<dbReference type="InterPro" id="IPR024072">
    <property type="entry name" value="DHFR-like_dom_sf"/>
</dbReference>
<dbReference type="InterPro" id="IPR002734">
    <property type="entry name" value="RibDG_C"/>
</dbReference>
<protein>
    <submittedName>
        <fullName evidence="2">Dihydrofolate reductase family protein</fullName>
    </submittedName>
</protein>
<name>A0ABW1TB27_9LACO</name>
<comment type="caution">
    <text evidence="2">The sequence shown here is derived from an EMBL/GenBank/DDBJ whole genome shotgun (WGS) entry which is preliminary data.</text>
</comment>
<dbReference type="Pfam" id="PF01872">
    <property type="entry name" value="RibD_C"/>
    <property type="match status" value="1"/>
</dbReference>
<organism evidence="2 3">
    <name type="scientific">Secundilactobacillus hailunensis</name>
    <dbReference type="NCBI Taxonomy" id="2559923"/>
    <lineage>
        <taxon>Bacteria</taxon>
        <taxon>Bacillati</taxon>
        <taxon>Bacillota</taxon>
        <taxon>Bacilli</taxon>
        <taxon>Lactobacillales</taxon>
        <taxon>Lactobacillaceae</taxon>
        <taxon>Secundilactobacillus</taxon>
    </lineage>
</organism>
<dbReference type="Gene3D" id="3.40.430.10">
    <property type="entry name" value="Dihydrofolate Reductase, subunit A"/>
    <property type="match status" value="1"/>
</dbReference>
<feature type="domain" description="Bacterial bifunctional deaminase-reductase C-terminal" evidence="1">
    <location>
        <begin position="26"/>
        <end position="79"/>
    </location>
</feature>
<sequence length="80" mass="8736">MVCIGQEIPDKSQNDGSYGTFVSQSVTKLIEQLRQQTGKAIWIMGGASIVKPLIAADLIDEYHLMIVLISLGAGVRLFEE</sequence>
<dbReference type="RefSeq" id="WP_137631667.1">
    <property type="nucleotide sequence ID" value="NZ_BJDO01000049.1"/>
</dbReference>
<evidence type="ECO:0000259" key="1">
    <source>
        <dbReference type="Pfam" id="PF01872"/>
    </source>
</evidence>
<dbReference type="EMBL" id="JBHSSA010000104">
    <property type="protein sequence ID" value="MFC6254878.1"/>
    <property type="molecule type" value="Genomic_DNA"/>
</dbReference>
<proteinExistence type="predicted"/>
<reference evidence="3" key="1">
    <citation type="journal article" date="2019" name="Int. J. Syst. Evol. Microbiol.">
        <title>The Global Catalogue of Microorganisms (GCM) 10K type strain sequencing project: providing services to taxonomists for standard genome sequencing and annotation.</title>
        <authorList>
            <consortium name="The Broad Institute Genomics Platform"/>
            <consortium name="The Broad Institute Genome Sequencing Center for Infectious Disease"/>
            <person name="Wu L."/>
            <person name="Ma J."/>
        </authorList>
    </citation>
    <scope>NUCLEOTIDE SEQUENCE [LARGE SCALE GENOMIC DNA]</scope>
    <source>
        <strain evidence="3">CCM 8950</strain>
    </source>
</reference>
<evidence type="ECO:0000313" key="2">
    <source>
        <dbReference type="EMBL" id="MFC6254878.1"/>
    </source>
</evidence>
<dbReference type="SUPFAM" id="SSF53597">
    <property type="entry name" value="Dihydrofolate reductase-like"/>
    <property type="match status" value="1"/>
</dbReference>
<dbReference type="Proteomes" id="UP001596190">
    <property type="component" value="Unassembled WGS sequence"/>
</dbReference>
<accession>A0ABW1TB27</accession>
<gene>
    <name evidence="2" type="ORF">ACFP1H_09845</name>
</gene>
<evidence type="ECO:0000313" key="3">
    <source>
        <dbReference type="Proteomes" id="UP001596190"/>
    </source>
</evidence>